<evidence type="ECO:0000256" key="2">
    <source>
        <dbReference type="ARBA" id="ARBA00007797"/>
    </source>
</evidence>
<feature type="domain" description="CCAAT-binding factor" evidence="7">
    <location>
        <begin position="567"/>
        <end position="725"/>
    </location>
</feature>
<name>A0ABP0V116_9BRYO</name>
<keyword evidence="4" id="KW-0539">Nucleus</keyword>
<dbReference type="PIRSF" id="PIRSF028977">
    <property type="entry name" value="Nucleolar_complex_p3"/>
    <property type="match status" value="1"/>
</dbReference>
<feature type="region of interest" description="Disordered" evidence="6">
    <location>
        <begin position="409"/>
        <end position="440"/>
    </location>
</feature>
<dbReference type="PANTHER" id="PTHR14428:SF5">
    <property type="entry name" value="NUCLEOLAR COMPLEX PROTEIN 3 HOMOLOG"/>
    <property type="match status" value="1"/>
</dbReference>
<feature type="region of interest" description="Disordered" evidence="6">
    <location>
        <begin position="1"/>
        <end position="40"/>
    </location>
</feature>
<dbReference type="Pfam" id="PF07540">
    <property type="entry name" value="NOC3p"/>
    <property type="match status" value="1"/>
</dbReference>
<evidence type="ECO:0000256" key="1">
    <source>
        <dbReference type="ARBA" id="ARBA00004604"/>
    </source>
</evidence>
<gene>
    <name evidence="9" type="ORF">CSSPTR1EN2_LOCUS22138</name>
</gene>
<feature type="compositionally biased region" description="Basic and acidic residues" evidence="6">
    <location>
        <begin position="416"/>
        <end position="440"/>
    </location>
</feature>
<dbReference type="InterPro" id="IPR011501">
    <property type="entry name" value="Noc3_N"/>
</dbReference>
<reference evidence="9" key="1">
    <citation type="submission" date="2024-02" db="EMBL/GenBank/DDBJ databases">
        <authorList>
            <consortium name="ELIXIR-Norway"/>
            <consortium name="Elixir Norway"/>
        </authorList>
    </citation>
    <scope>NUCLEOTIDE SEQUENCE</scope>
</reference>
<comment type="similarity">
    <text evidence="2 5">Belongs to the CBF/MAK21 family.</text>
</comment>
<dbReference type="InterPro" id="IPR016024">
    <property type="entry name" value="ARM-type_fold"/>
</dbReference>
<evidence type="ECO:0000313" key="10">
    <source>
        <dbReference type="Proteomes" id="UP001497512"/>
    </source>
</evidence>
<dbReference type="SUPFAM" id="SSF48371">
    <property type="entry name" value="ARM repeat"/>
    <property type="match status" value="1"/>
</dbReference>
<feature type="compositionally biased region" description="Basic residues" evidence="6">
    <location>
        <begin position="848"/>
        <end position="862"/>
    </location>
</feature>
<evidence type="ECO:0000256" key="5">
    <source>
        <dbReference type="PIRNR" id="PIRNR028977"/>
    </source>
</evidence>
<evidence type="ECO:0000313" key="9">
    <source>
        <dbReference type="EMBL" id="CAK9234280.1"/>
    </source>
</evidence>
<feature type="domain" description="Nucleolar complex-associated protein 3 N-terminal" evidence="8">
    <location>
        <begin position="208"/>
        <end position="298"/>
    </location>
</feature>
<dbReference type="InterPro" id="IPR016903">
    <property type="entry name" value="Nucleolar_cplx-assoc_3"/>
</dbReference>
<keyword evidence="3" id="KW-0175">Coiled coil</keyword>
<proteinExistence type="inferred from homology"/>
<accession>A0ABP0V116</accession>
<keyword evidence="10" id="KW-1185">Reference proteome</keyword>
<organism evidence="9 10">
    <name type="scientific">Sphagnum troendelagicum</name>
    <dbReference type="NCBI Taxonomy" id="128251"/>
    <lineage>
        <taxon>Eukaryota</taxon>
        <taxon>Viridiplantae</taxon>
        <taxon>Streptophyta</taxon>
        <taxon>Embryophyta</taxon>
        <taxon>Bryophyta</taxon>
        <taxon>Sphagnophytina</taxon>
        <taxon>Sphagnopsida</taxon>
        <taxon>Sphagnales</taxon>
        <taxon>Sphagnaceae</taxon>
        <taxon>Sphagnum</taxon>
    </lineage>
</organism>
<feature type="region of interest" description="Disordered" evidence="6">
    <location>
        <begin position="843"/>
        <end position="862"/>
    </location>
</feature>
<sequence>MPGLPATSGKMSTRKRKRKQKGVPGVPQLPPEVGDDEVEVSDEDVEFMQQHEDYAGFLANLDTPNINKCLMGPRQKKNAEDIESVYEKRADRIAARAADGNSVVMSVDPVDALPVKSLAGELHYRSTAMSKALAQHEAAILAEGQTVAKKPKLTKAERRKEMKELKKKEKEDKKQEGRVAEEILKPIVQQPQEAVVSYISVQQRRAELKARMAEIGSGLLADPEGNLSTLKELQEMCKDRDDSVAQLALLSSMAVFKDLLPGYRIRLPTDKELEMQVSKEIRKLRDFESALLCHYQTYVQTLIQAAKSRPRRQIALRCMCSLLDAAPHFNYRDSLLKAIVPRMMSQEDEISAMSCEALKSLFKNEDKHGGEATVEAVQLIAELVKIRHCRLRPSVLEVFMVLSFDEDLERSSNSGRGEDRIGGKPKSKRQEKQEKKAKKRELAAQLRKEVKADFKEASVAPDTVERRRLQTLTLAAVFETYFRVLKTSLDPADERTKVAMSLEEDGPVATDIRPLLGPALDGLAKFSHLISVDFMADLLAVLRTLAAGGHIVTRTQSDNLLSVGERLQCCIIAFKIVRSNMDALNIDLREFYVRLYNLLLEFNSLRDEEKYGEVFVQALQVMLLEGRQHDMQRAAGFIKRLSSLALHLGPAEAMAALVTVRQLLQRYSKCRSILDNDGGGGSVGGNVAMFQVDGEDPDLSGALSSVLWELSLLRQHAHPGVVKLAAEISNMSTSSSTSALLATLSPVDALKLYSTRQGGFRPAPALPPKVVKKNAYKDPRDISDPCLLDLLGKEDLLLLEEVNDVSNNLVKHFRVLRDYLENDQLRKEHRRVSASLELYKQYMTSKPSKSKNRTTKRSKIAK</sequence>
<dbReference type="InterPro" id="IPR005612">
    <property type="entry name" value="CCAAT-binding_factor"/>
</dbReference>
<dbReference type="EMBL" id="OZ019900">
    <property type="protein sequence ID" value="CAK9234280.1"/>
    <property type="molecule type" value="Genomic_DNA"/>
</dbReference>
<evidence type="ECO:0000259" key="7">
    <source>
        <dbReference type="Pfam" id="PF03914"/>
    </source>
</evidence>
<dbReference type="PANTHER" id="PTHR14428">
    <property type="entry name" value="NUCLEOLAR COMPLEX PROTEIN 3"/>
    <property type="match status" value="1"/>
</dbReference>
<evidence type="ECO:0000256" key="4">
    <source>
        <dbReference type="ARBA" id="ARBA00023242"/>
    </source>
</evidence>
<dbReference type="Proteomes" id="UP001497512">
    <property type="component" value="Chromosome 8"/>
</dbReference>
<evidence type="ECO:0000256" key="6">
    <source>
        <dbReference type="SAM" id="MobiDB-lite"/>
    </source>
</evidence>
<feature type="compositionally biased region" description="Basic residues" evidence="6">
    <location>
        <begin position="12"/>
        <end position="21"/>
    </location>
</feature>
<evidence type="ECO:0000259" key="8">
    <source>
        <dbReference type="Pfam" id="PF07540"/>
    </source>
</evidence>
<evidence type="ECO:0000256" key="3">
    <source>
        <dbReference type="ARBA" id="ARBA00023054"/>
    </source>
</evidence>
<protein>
    <recommendedName>
        <fullName evidence="11">Nucleolar complex protein 3 homolog</fullName>
    </recommendedName>
</protein>
<comment type="subcellular location">
    <subcellularLocation>
        <location evidence="1 5">Nucleus</location>
        <location evidence="1 5">Nucleolus</location>
    </subcellularLocation>
</comment>
<evidence type="ECO:0008006" key="11">
    <source>
        <dbReference type="Google" id="ProtNLM"/>
    </source>
</evidence>
<dbReference type="Pfam" id="PF03914">
    <property type="entry name" value="CBF"/>
    <property type="match status" value="1"/>
</dbReference>